<evidence type="ECO:0000313" key="1">
    <source>
        <dbReference type="EMBL" id="EPY16224.1"/>
    </source>
</evidence>
<sequence>MSQLVVNTELIERLIEEQKRFRDSSNGEGARESFTELFVHSCPPMADPAWAMEELRRAAPGVPVGAWGGSVLPPHVWSPPGTQTCTFGTQPCDFVHGS</sequence>
<keyword evidence="2" id="KW-1185">Reference proteome</keyword>
<accession>S9TH35</accession>
<protein>
    <submittedName>
        <fullName evidence="1">Uncharacterized protein</fullName>
    </submittedName>
</protein>
<dbReference type="EMBL" id="ATMH01011431">
    <property type="protein sequence ID" value="EPY16224.1"/>
    <property type="molecule type" value="Genomic_DNA"/>
</dbReference>
<dbReference type="AlphaFoldDB" id="S9TH35"/>
<organism evidence="1 2">
    <name type="scientific">Strigomonas culicis</name>
    <dbReference type="NCBI Taxonomy" id="28005"/>
    <lineage>
        <taxon>Eukaryota</taxon>
        <taxon>Discoba</taxon>
        <taxon>Euglenozoa</taxon>
        <taxon>Kinetoplastea</taxon>
        <taxon>Metakinetoplastina</taxon>
        <taxon>Trypanosomatida</taxon>
        <taxon>Trypanosomatidae</taxon>
        <taxon>Strigomonadinae</taxon>
        <taxon>Strigomonas</taxon>
    </lineage>
</organism>
<proteinExistence type="predicted"/>
<gene>
    <name evidence="1" type="ORF">STCU_11464</name>
</gene>
<comment type="caution">
    <text evidence="1">The sequence shown here is derived from an EMBL/GenBank/DDBJ whole genome shotgun (WGS) entry which is preliminary data.</text>
</comment>
<dbReference type="Proteomes" id="UP000015354">
    <property type="component" value="Unassembled WGS sequence"/>
</dbReference>
<name>S9TH35_9TRYP</name>
<reference evidence="1 2" key="1">
    <citation type="journal article" date="2013" name="PLoS ONE">
        <title>Predicting the Proteins of Angomonas deanei, Strigomonas culicis and Their Respective Endosymbionts Reveals New Aspects of the Trypanosomatidae Family.</title>
        <authorList>
            <person name="Motta M.C."/>
            <person name="Martins A.C."/>
            <person name="de Souza S.S."/>
            <person name="Catta-Preta C.M."/>
            <person name="Silva R."/>
            <person name="Klein C.C."/>
            <person name="de Almeida L.G."/>
            <person name="de Lima Cunha O."/>
            <person name="Ciapina L.P."/>
            <person name="Brocchi M."/>
            <person name="Colabardini A.C."/>
            <person name="de Araujo Lima B."/>
            <person name="Machado C.R."/>
            <person name="de Almeida Soares C.M."/>
            <person name="Probst C.M."/>
            <person name="de Menezes C.B."/>
            <person name="Thompson C.E."/>
            <person name="Bartholomeu D.C."/>
            <person name="Gradia D.F."/>
            <person name="Pavoni D.P."/>
            <person name="Grisard E.C."/>
            <person name="Fantinatti-Garboggini F."/>
            <person name="Marchini F.K."/>
            <person name="Rodrigues-Luiz G.F."/>
            <person name="Wagner G."/>
            <person name="Goldman G.H."/>
            <person name="Fietto J.L."/>
            <person name="Elias M.C."/>
            <person name="Goldman M.H."/>
            <person name="Sagot M.F."/>
            <person name="Pereira M."/>
            <person name="Stoco P.H."/>
            <person name="de Mendonca-Neto R.P."/>
            <person name="Teixeira S.M."/>
            <person name="Maciel T.E."/>
            <person name="de Oliveira Mendes T.A."/>
            <person name="Urmenyi T.P."/>
            <person name="de Souza W."/>
            <person name="Schenkman S."/>
            <person name="de Vasconcelos A.T."/>
        </authorList>
    </citation>
    <scope>NUCLEOTIDE SEQUENCE [LARGE SCALE GENOMIC DNA]</scope>
</reference>
<evidence type="ECO:0000313" key="2">
    <source>
        <dbReference type="Proteomes" id="UP000015354"/>
    </source>
</evidence>